<dbReference type="AlphaFoldDB" id="A0A5P1F5R9"/>
<keyword evidence="2" id="KW-1185">Reference proteome</keyword>
<evidence type="ECO:0000313" key="2">
    <source>
        <dbReference type="Proteomes" id="UP000243459"/>
    </source>
</evidence>
<sequence>MTSESPFDEIYDGKKSQFNSFIDYYREKNPIILNGVETPNFNVFTSRITLHIPNTEVIELIVDPKTDKKTANDSSAFVMLRELQKRGRCFLEEQ</sequence>
<evidence type="ECO:0000313" key="1">
    <source>
        <dbReference type="EMBL" id="ONK73698.1"/>
    </source>
</evidence>
<gene>
    <name evidence="1" type="ORF">A4U43_C04F34340</name>
</gene>
<dbReference type="Gramene" id="ONK73698">
    <property type="protein sequence ID" value="ONK73698"/>
    <property type="gene ID" value="A4U43_C04F34340"/>
</dbReference>
<dbReference type="EMBL" id="CM007384">
    <property type="protein sequence ID" value="ONK73698.1"/>
    <property type="molecule type" value="Genomic_DNA"/>
</dbReference>
<reference evidence="2" key="1">
    <citation type="journal article" date="2017" name="Nat. Commun.">
        <title>The asparagus genome sheds light on the origin and evolution of a young Y chromosome.</title>
        <authorList>
            <person name="Harkess A."/>
            <person name="Zhou J."/>
            <person name="Xu C."/>
            <person name="Bowers J.E."/>
            <person name="Van der Hulst R."/>
            <person name="Ayyampalayam S."/>
            <person name="Mercati F."/>
            <person name="Riccardi P."/>
            <person name="McKain M.R."/>
            <person name="Kakrana A."/>
            <person name="Tang H."/>
            <person name="Ray J."/>
            <person name="Groenendijk J."/>
            <person name="Arikit S."/>
            <person name="Mathioni S.M."/>
            <person name="Nakano M."/>
            <person name="Shan H."/>
            <person name="Telgmann-Rauber A."/>
            <person name="Kanno A."/>
            <person name="Yue Z."/>
            <person name="Chen H."/>
            <person name="Li W."/>
            <person name="Chen Y."/>
            <person name="Xu X."/>
            <person name="Zhang Y."/>
            <person name="Luo S."/>
            <person name="Chen H."/>
            <person name="Gao J."/>
            <person name="Mao Z."/>
            <person name="Pires J.C."/>
            <person name="Luo M."/>
            <person name="Kudrna D."/>
            <person name="Wing R.A."/>
            <person name="Meyers B.C."/>
            <person name="Yi K."/>
            <person name="Kong H."/>
            <person name="Lavrijsen P."/>
            <person name="Sunseri F."/>
            <person name="Falavigna A."/>
            <person name="Ye Y."/>
            <person name="Leebens-Mack J.H."/>
            <person name="Chen G."/>
        </authorList>
    </citation>
    <scope>NUCLEOTIDE SEQUENCE [LARGE SCALE GENOMIC DNA]</scope>
    <source>
        <strain evidence="2">cv. DH0086</strain>
    </source>
</reference>
<dbReference type="Proteomes" id="UP000243459">
    <property type="component" value="Chromosome 4"/>
</dbReference>
<dbReference type="Gene3D" id="3.30.160.20">
    <property type="match status" value="1"/>
</dbReference>
<protein>
    <submittedName>
        <fullName evidence="1">Uncharacterized protein</fullName>
    </submittedName>
</protein>
<accession>A0A5P1F5R9</accession>
<organism evidence="1 2">
    <name type="scientific">Asparagus officinalis</name>
    <name type="common">Garden asparagus</name>
    <dbReference type="NCBI Taxonomy" id="4686"/>
    <lineage>
        <taxon>Eukaryota</taxon>
        <taxon>Viridiplantae</taxon>
        <taxon>Streptophyta</taxon>
        <taxon>Embryophyta</taxon>
        <taxon>Tracheophyta</taxon>
        <taxon>Spermatophyta</taxon>
        <taxon>Magnoliopsida</taxon>
        <taxon>Liliopsida</taxon>
        <taxon>Asparagales</taxon>
        <taxon>Asparagaceae</taxon>
        <taxon>Asparagoideae</taxon>
        <taxon>Asparagus</taxon>
    </lineage>
</organism>
<name>A0A5P1F5R9_ASPOF</name>
<proteinExistence type="predicted"/>